<name>A0A3P8ZFY1_ESOLU</name>
<evidence type="ECO:0000256" key="1">
    <source>
        <dbReference type="ARBA" id="ARBA00022553"/>
    </source>
</evidence>
<dbReference type="Pfam" id="PF25261">
    <property type="entry name" value="zf-CCCH_PARP12"/>
    <property type="match status" value="1"/>
</dbReference>
<evidence type="ECO:0000256" key="5">
    <source>
        <dbReference type="ARBA" id="ARBA00022833"/>
    </source>
</evidence>
<dbReference type="Bgee" id="ENSELUG00000004091">
    <property type="expression patterns" value="Expressed in stomach and 14 other cell types or tissues"/>
</dbReference>
<dbReference type="GO" id="GO:1990404">
    <property type="term" value="F:NAD+-protein mono-ADP-ribosyltransferase activity"/>
    <property type="evidence" value="ECO:0007669"/>
    <property type="project" value="TreeGrafter"/>
</dbReference>
<proteinExistence type="predicted"/>
<dbReference type="Proteomes" id="UP000265140">
    <property type="component" value="Chromosome 23"/>
</dbReference>
<dbReference type="PROSITE" id="PS50103">
    <property type="entry name" value="ZF_C3H1"/>
    <property type="match status" value="1"/>
</dbReference>
<dbReference type="GO" id="GO:0003950">
    <property type="term" value="F:NAD+ poly-ADP-ribosyltransferase activity"/>
    <property type="evidence" value="ECO:0007669"/>
    <property type="project" value="TreeGrafter"/>
</dbReference>
<keyword evidence="1" id="KW-0597">Phosphoprotein</keyword>
<reference evidence="9" key="1">
    <citation type="journal article" date="2014" name="PLoS ONE">
        <title>The genome and linkage map of the northern pike (Esox lucius): conserved synteny revealed between the salmonid sister group and the Neoteleostei.</title>
        <authorList>
            <person name="Rondeau E.B."/>
            <person name="Minkley D.R."/>
            <person name="Leong J.S."/>
            <person name="Messmer A.M."/>
            <person name="Jantzen J.R."/>
            <person name="von Schalburg K.R."/>
            <person name="Lemon C."/>
            <person name="Bird N.H."/>
            <person name="Koop B.F."/>
        </authorList>
    </citation>
    <scope>NUCLEOTIDE SEQUENCE</scope>
</reference>
<reference evidence="8" key="3">
    <citation type="submission" date="2025-08" db="UniProtKB">
        <authorList>
            <consortium name="Ensembl"/>
        </authorList>
    </citation>
    <scope>IDENTIFICATION</scope>
</reference>
<dbReference type="GO" id="GO:0005634">
    <property type="term" value="C:nucleus"/>
    <property type="evidence" value="ECO:0007669"/>
    <property type="project" value="TreeGrafter"/>
</dbReference>
<protein>
    <recommendedName>
        <fullName evidence="7">C3H1-type domain-containing protein</fullName>
    </recommendedName>
</protein>
<evidence type="ECO:0000256" key="6">
    <source>
        <dbReference type="PROSITE-ProRule" id="PRU00723"/>
    </source>
</evidence>
<keyword evidence="4 6" id="KW-0863">Zinc-finger</keyword>
<evidence type="ECO:0000256" key="3">
    <source>
        <dbReference type="ARBA" id="ARBA00022737"/>
    </source>
</evidence>
<dbReference type="AlphaFoldDB" id="A0A3P8ZFY1"/>
<keyword evidence="2 6" id="KW-0479">Metal-binding</keyword>
<reference evidence="8" key="2">
    <citation type="submission" date="2020-02" db="EMBL/GenBank/DDBJ databases">
        <title>Esox lucius (northern pike) genome, fEsoLuc1, primary haplotype.</title>
        <authorList>
            <person name="Myers G."/>
            <person name="Karagic N."/>
            <person name="Meyer A."/>
            <person name="Pippel M."/>
            <person name="Reichard M."/>
            <person name="Winkler S."/>
            <person name="Tracey A."/>
            <person name="Sims Y."/>
            <person name="Howe K."/>
            <person name="Rhie A."/>
            <person name="Formenti G."/>
            <person name="Durbin R."/>
            <person name="Fedrigo O."/>
            <person name="Jarvis E.D."/>
        </authorList>
    </citation>
    <scope>NUCLEOTIDE SEQUENCE [LARGE SCALE GENOMIC DNA]</scope>
</reference>
<evidence type="ECO:0000256" key="4">
    <source>
        <dbReference type="ARBA" id="ARBA00022771"/>
    </source>
</evidence>
<feature type="domain" description="C3H1-type" evidence="7">
    <location>
        <begin position="128"/>
        <end position="160"/>
    </location>
</feature>
<dbReference type="OMA" id="CANNGSI"/>
<dbReference type="GO" id="GO:0008270">
    <property type="term" value="F:zinc ion binding"/>
    <property type="evidence" value="ECO:0007669"/>
    <property type="project" value="UniProtKB-KW"/>
</dbReference>
<dbReference type="PANTHER" id="PTHR45740:SF15">
    <property type="entry name" value="ZINC FINGER CCCH TYPE DOMAIN CONTAINING 1-LIKE"/>
    <property type="match status" value="1"/>
</dbReference>
<keyword evidence="5 6" id="KW-0862">Zinc</keyword>
<dbReference type="InterPro" id="IPR051712">
    <property type="entry name" value="ARTD-AVP"/>
</dbReference>
<accession>A0A3P8ZFY1</accession>
<dbReference type="GeneTree" id="ENSGT00940000164581"/>
<feature type="zinc finger region" description="C3H1-type" evidence="6">
    <location>
        <begin position="128"/>
        <end position="160"/>
    </location>
</feature>
<evidence type="ECO:0000313" key="9">
    <source>
        <dbReference type="Proteomes" id="UP000265140"/>
    </source>
</evidence>
<evidence type="ECO:0000313" key="8">
    <source>
        <dbReference type="Ensembl" id="ENSELUP00000027744.2"/>
    </source>
</evidence>
<dbReference type="InterPro" id="IPR057602">
    <property type="entry name" value="Zfn-CCCH_PARP12"/>
</dbReference>
<evidence type="ECO:0000256" key="2">
    <source>
        <dbReference type="ARBA" id="ARBA00022723"/>
    </source>
</evidence>
<evidence type="ECO:0000259" key="7">
    <source>
        <dbReference type="PROSITE" id="PS50103"/>
    </source>
</evidence>
<dbReference type="InterPro" id="IPR000571">
    <property type="entry name" value="Znf_CCCH"/>
</dbReference>
<dbReference type="PANTHER" id="PTHR45740">
    <property type="entry name" value="POLY [ADP-RIBOSE] POLYMERASE"/>
    <property type="match status" value="1"/>
</dbReference>
<dbReference type="Ensembl" id="ENSELUT00000015155.3">
    <property type="protein sequence ID" value="ENSELUP00000027744.2"/>
    <property type="gene ID" value="ENSELUG00000004091.3"/>
</dbReference>
<organism evidence="8 9">
    <name type="scientific">Esox lucius</name>
    <name type="common">Northern pike</name>
    <dbReference type="NCBI Taxonomy" id="8010"/>
    <lineage>
        <taxon>Eukaryota</taxon>
        <taxon>Metazoa</taxon>
        <taxon>Chordata</taxon>
        <taxon>Craniata</taxon>
        <taxon>Vertebrata</taxon>
        <taxon>Euteleostomi</taxon>
        <taxon>Actinopterygii</taxon>
        <taxon>Neopterygii</taxon>
        <taxon>Teleostei</taxon>
        <taxon>Protacanthopterygii</taxon>
        <taxon>Esociformes</taxon>
        <taxon>Esocidae</taxon>
        <taxon>Esox</taxon>
    </lineage>
</organism>
<keyword evidence="3" id="KW-0677">Repeat</keyword>
<reference evidence="8" key="4">
    <citation type="submission" date="2025-09" db="UniProtKB">
        <authorList>
            <consortium name="Ensembl"/>
        </authorList>
    </citation>
    <scope>IDENTIFICATION</scope>
</reference>
<keyword evidence="9" id="KW-1185">Reference proteome</keyword>
<sequence length="252" mass="28787">MESTVTKLICANNGSMNVNDIEAMCGVSVRDVILNLDRFCLVVFNGEQRVVAKTVVRLCKSQDCHGCRNLHFCKRFLFGECPFVQRRGGCRFSHELTSGNNRIILKENGLEKLDKAELCTLLLQNDRFLLPPVCHDYNNDVGEYGKCEEREKCKRLHICETYLRDNCNCPRCHDFFEPHPFQSLQDRGVPVKLIGSLKSVYMNAEWLQKQDRAKQGKQAKAQVNAIAYTRNQSNRVPESSQCNGNTFGMLNK</sequence>